<evidence type="ECO:0000313" key="1">
    <source>
        <dbReference type="EMBL" id="MCM3715947.1"/>
    </source>
</evidence>
<keyword evidence="2" id="KW-1185">Reference proteome</keyword>
<dbReference type="EMBL" id="JAMBOL010000024">
    <property type="protein sequence ID" value="MCM3715947.1"/>
    <property type="molecule type" value="Genomic_DNA"/>
</dbReference>
<protein>
    <submittedName>
        <fullName evidence="1">Type I-B CRISPR-associated protein Cas8b1/Cst1</fullName>
    </submittedName>
</protein>
<dbReference type="RefSeq" id="WP_251224637.1">
    <property type="nucleotide sequence ID" value="NZ_JAMBOL010000024.1"/>
</dbReference>
<accession>A0A9X2DUU5</accession>
<evidence type="ECO:0000313" key="2">
    <source>
        <dbReference type="Proteomes" id="UP001139179"/>
    </source>
</evidence>
<gene>
    <name evidence="1" type="primary">cas8a1</name>
    <name evidence="1" type="ORF">M3202_17975</name>
</gene>
<reference evidence="1" key="1">
    <citation type="submission" date="2022-05" db="EMBL/GenBank/DDBJ databases">
        <title>Comparative Genomics of Spacecraft Associated Microbes.</title>
        <authorList>
            <person name="Tran M.T."/>
            <person name="Wright A."/>
            <person name="Seuylemezian A."/>
            <person name="Eisen J."/>
            <person name="Coil D."/>
        </authorList>
    </citation>
    <scope>NUCLEOTIDE SEQUENCE</scope>
    <source>
        <strain evidence="1">214.1.1</strain>
    </source>
</reference>
<dbReference type="InterPro" id="IPR010180">
    <property type="entry name" value="CRISPR-assoc_prot_CXXC-CXXC"/>
</dbReference>
<comment type="caution">
    <text evidence="1">The sequence shown here is derived from an EMBL/GenBank/DDBJ whole genome shotgun (WGS) entry which is preliminary data.</text>
</comment>
<name>A0A9X2DUU5_9BACI</name>
<dbReference type="NCBIfam" id="TIGR01908">
    <property type="entry name" value="cas_CXXC_CXXC"/>
    <property type="match status" value="1"/>
</dbReference>
<proteinExistence type="predicted"/>
<dbReference type="AlphaFoldDB" id="A0A9X2DUU5"/>
<dbReference type="Proteomes" id="UP001139179">
    <property type="component" value="Unassembled WGS sequence"/>
</dbReference>
<sequence>MAIIQIEAEDWMITAGLIGLVRLFPEDEQMITKTGVTIHSHHIEQLPERYFSYLLKTFSIVERDVGRMSWYTSQLKRQPEKAKQYAADVRKMMNEQLKKVEKYFPTSKECKELNEITEALKLVKKDENAEKVEEAVQAYRRIMSTPFIDKKLTLNYVKAVILSPFFGQPSFFQPVFNAKSLEEHIYQLERDFTYPAKMELELYEQITRQTEGQAILGYLERNQEYKPFKDWYKKLKKREGPEIQAFFAESFPCSFIYDMVATQSFEEMIFSPLALSKDKAVNFNWEFNRKNPVPISSLARLLLFLVPIGLAFYTRRIGSQLSNETLRFAGILLSQQPFPLIVKENETYQTLRQKKGNSFGEAVATLLEEVTDKAQKLTHSYLFVEVYSSYTTKKTLLDYYHMPPYLASYLSLHGKVISKLGHRELKDEFLRTVLKGQDPKRVVFDYLRLAVNESWHAKGAYIATQERWRIIEARKGAENMVNQDKKIHFIYTRGRALRAAMIKSRPGSEELYRASGGKKAEGIAYRLLNALKAGNTSAFMDTIFRVHMAADLSIPSIFTETYKEEGLDFETIGSAFIAGLLNQERKQEGGQENG</sequence>
<organism evidence="1 2">
    <name type="scientific">Halalkalibacter oceani</name>
    <dbReference type="NCBI Taxonomy" id="1653776"/>
    <lineage>
        <taxon>Bacteria</taxon>
        <taxon>Bacillati</taxon>
        <taxon>Bacillota</taxon>
        <taxon>Bacilli</taxon>
        <taxon>Bacillales</taxon>
        <taxon>Bacillaceae</taxon>
        <taxon>Halalkalibacter</taxon>
    </lineage>
</organism>